<reference evidence="1 2" key="2">
    <citation type="journal article" date="2013" name="Extremophiles">
        <title>An ICEBs1-like element may be associated with the extreme radiation and desiccation resistance of Bacillus pumilus SAFR-032 spores.</title>
        <authorList>
            <person name="Tirumalai M.R."/>
            <person name="Fox G.E."/>
        </authorList>
    </citation>
    <scope>NUCLEOTIDE SEQUENCE [LARGE SCALE GENOMIC DNA]</scope>
    <source>
        <strain evidence="1 2">SAFR-032</strain>
    </source>
</reference>
<dbReference type="EMBL" id="CP000813">
    <property type="protein sequence ID" value="ABV61808.1"/>
    <property type="molecule type" value="Genomic_DNA"/>
</dbReference>
<keyword evidence="2" id="KW-1185">Reference proteome</keyword>
<sequence>MYGDGLGTNPFSFLQKCTFFIRKAHHRTIKSVFFWEGLFASDEFIHLDRVEVAGSSPVGIIV</sequence>
<accession>A8FC41</accession>
<proteinExistence type="predicted"/>
<reference evidence="1 2" key="3">
    <citation type="journal article" date="2013" name="PLoS ONE">
        <title>Candidate genes that may be responsible for the unusual resistances exhibited by Bacillus pumilus SAFR-032 spores.</title>
        <authorList>
            <person name="Tirumalai M.R."/>
            <person name="Rastogi R."/>
            <person name="Zamani N."/>
            <person name="O'Bryant Williams E."/>
            <person name="Allen S."/>
            <person name="Diouf F."/>
            <person name="Kwende S."/>
            <person name="Weinstock G.M."/>
            <person name="Venkateswaran K.J."/>
            <person name="Fox G.E."/>
        </authorList>
    </citation>
    <scope>NUCLEOTIDE SEQUENCE [LARGE SCALE GENOMIC DNA]</scope>
    <source>
        <strain evidence="1 2">SAFR-032</strain>
    </source>
</reference>
<gene>
    <name evidence="1" type="ordered locus">BPUM_1124</name>
</gene>
<dbReference type="HOGENOM" id="CLU_2894673_0_0_9"/>
<dbReference type="KEGG" id="bpu:BPUM_1124"/>
<protein>
    <submittedName>
        <fullName evidence="1">Uncharacterized protein</fullName>
    </submittedName>
</protein>
<dbReference type="Proteomes" id="UP000001355">
    <property type="component" value="Chromosome"/>
</dbReference>
<evidence type="ECO:0000313" key="1">
    <source>
        <dbReference type="EMBL" id="ABV61808.1"/>
    </source>
</evidence>
<name>A8FC41_BACP2</name>
<dbReference type="AlphaFoldDB" id="A8FC41"/>
<reference evidence="1 2" key="1">
    <citation type="journal article" date="2007" name="PLoS ONE">
        <title>Paradoxical DNA repair and peroxide resistance gene conservation in Bacillus pumilus SAFR-032.</title>
        <authorList>
            <person name="Gioia J."/>
            <person name="Yerrapragada S."/>
            <person name="Qin X."/>
            <person name="Jiang H."/>
            <person name="Igboeli O.C."/>
            <person name="Muzny D."/>
            <person name="Dugan-Rocha S."/>
            <person name="Ding Y."/>
            <person name="Hawes A."/>
            <person name="Liu W."/>
            <person name="Perez L."/>
            <person name="Kovar C."/>
            <person name="Dinh H."/>
            <person name="Lee S."/>
            <person name="Nazareth L."/>
            <person name="Blyth P."/>
            <person name="Holder M."/>
            <person name="Buhay C."/>
            <person name="Tirumalai M.R."/>
            <person name="Liu Y."/>
            <person name="Dasgupta I."/>
            <person name="Bokhetache L."/>
            <person name="Fujita M."/>
            <person name="Karouia F."/>
            <person name="Eswara Moorthy P."/>
            <person name="Siefert J."/>
            <person name="Uzman A."/>
            <person name="Buzumbo P."/>
            <person name="Verma A."/>
            <person name="Zwiya H."/>
            <person name="McWilliams B.D."/>
            <person name="Olowu A."/>
            <person name="Clinkenbeard K.D."/>
            <person name="Newcombe D."/>
            <person name="Golebiewski L."/>
            <person name="Petrosino J.F."/>
            <person name="Nicholson W.L."/>
            <person name="Fox G.E."/>
            <person name="Venkateswaran K."/>
            <person name="Highlander S.K."/>
            <person name="Weinstock G.M."/>
        </authorList>
    </citation>
    <scope>NUCLEOTIDE SEQUENCE [LARGE SCALE GENOMIC DNA]</scope>
    <source>
        <strain evidence="1 2">SAFR-032</strain>
    </source>
</reference>
<evidence type="ECO:0000313" key="2">
    <source>
        <dbReference type="Proteomes" id="UP000001355"/>
    </source>
</evidence>
<organism evidence="1 2">
    <name type="scientific">Bacillus pumilus (strain SAFR-032)</name>
    <dbReference type="NCBI Taxonomy" id="315750"/>
    <lineage>
        <taxon>Bacteria</taxon>
        <taxon>Bacillati</taxon>
        <taxon>Bacillota</taxon>
        <taxon>Bacilli</taxon>
        <taxon>Bacillales</taxon>
        <taxon>Bacillaceae</taxon>
        <taxon>Bacillus</taxon>
    </lineage>
</organism>